<dbReference type="OrthoDB" id="3263304at2759"/>
<reference evidence="2 3" key="1">
    <citation type="journal article" date="2011" name="PLoS Pathog.">
        <title>Endophytic Life Strategies Decoded by Genome and Transcriptome Analyses of the Mutualistic Root Symbiont Piriformospora indica.</title>
        <authorList>
            <person name="Zuccaro A."/>
            <person name="Lahrmann U."/>
            <person name="Guldener U."/>
            <person name="Langen G."/>
            <person name="Pfiffi S."/>
            <person name="Biedenkopf D."/>
            <person name="Wong P."/>
            <person name="Samans B."/>
            <person name="Grimm C."/>
            <person name="Basiewicz M."/>
            <person name="Murat C."/>
            <person name="Martin F."/>
            <person name="Kogel K.H."/>
        </authorList>
    </citation>
    <scope>NUCLEOTIDE SEQUENCE [LARGE SCALE GENOMIC DNA]</scope>
    <source>
        <strain evidence="2 3">DSM 11827</strain>
    </source>
</reference>
<feature type="compositionally biased region" description="Basic and acidic residues" evidence="1">
    <location>
        <begin position="162"/>
        <end position="187"/>
    </location>
</feature>
<feature type="region of interest" description="Disordered" evidence="1">
    <location>
        <begin position="278"/>
        <end position="297"/>
    </location>
</feature>
<dbReference type="Proteomes" id="UP000007148">
    <property type="component" value="Unassembled WGS sequence"/>
</dbReference>
<dbReference type="AlphaFoldDB" id="G4TKD2"/>
<keyword evidence="3" id="KW-1185">Reference proteome</keyword>
<proteinExistence type="predicted"/>
<feature type="region of interest" description="Disordered" evidence="1">
    <location>
        <begin position="144"/>
        <end position="187"/>
    </location>
</feature>
<organism evidence="2 3">
    <name type="scientific">Serendipita indica (strain DSM 11827)</name>
    <name type="common">Root endophyte fungus</name>
    <name type="synonym">Piriformospora indica</name>
    <dbReference type="NCBI Taxonomy" id="1109443"/>
    <lineage>
        <taxon>Eukaryota</taxon>
        <taxon>Fungi</taxon>
        <taxon>Dikarya</taxon>
        <taxon>Basidiomycota</taxon>
        <taxon>Agaricomycotina</taxon>
        <taxon>Agaricomycetes</taxon>
        <taxon>Sebacinales</taxon>
        <taxon>Serendipitaceae</taxon>
        <taxon>Serendipita</taxon>
    </lineage>
</organism>
<accession>G4TKD2</accession>
<evidence type="ECO:0000256" key="1">
    <source>
        <dbReference type="SAM" id="MobiDB-lite"/>
    </source>
</evidence>
<evidence type="ECO:0000313" key="3">
    <source>
        <dbReference type="Proteomes" id="UP000007148"/>
    </source>
</evidence>
<evidence type="ECO:0000313" key="2">
    <source>
        <dbReference type="EMBL" id="CCA71775.1"/>
    </source>
</evidence>
<dbReference type="HOGENOM" id="CLU_821743_0_0_1"/>
<gene>
    <name evidence="2" type="ORF">PIIN_05710</name>
</gene>
<comment type="caution">
    <text evidence="2">The sequence shown here is derived from an EMBL/GenBank/DDBJ whole genome shotgun (WGS) entry which is preliminary data.</text>
</comment>
<protein>
    <submittedName>
        <fullName evidence="2">Uncharacterized protein</fullName>
    </submittedName>
</protein>
<feature type="compositionally biased region" description="Low complexity" evidence="1">
    <location>
        <begin position="147"/>
        <end position="158"/>
    </location>
</feature>
<name>G4TKD2_SERID</name>
<sequence>MGKKRKPDEISDDERIQTVLVRQPYGWNDPSVWDAEDRKRNDNGLYVLVEWLTFIFGGAGEPGTLQNLRRLGYVVEDVWWWSSRNEILVPRVDPGAKHTILSKARYEGAVQIVGKGEGWKSVPNIPVIQPTSIRTDKFVIPYPAPGPFGSSTTSSGPSDQKPTIKPEPGVRIKPEQSLDAESRAQTEEFEFTHVPEVDEKPDIRAESEIREAYTLTDTKVKADPRNYEHTPSESRVEAELETQTPFIEVKEEVDSKDALADELAAQRAHQRLLDLAAREDNDRIADRPTKRVKVEQP</sequence>
<dbReference type="EMBL" id="CAFZ01000134">
    <property type="protein sequence ID" value="CCA71775.1"/>
    <property type="molecule type" value="Genomic_DNA"/>
</dbReference>
<dbReference type="InParanoid" id="G4TKD2"/>